<dbReference type="SFLD" id="SFLDS00003">
    <property type="entry name" value="Haloacid_Dehalogenase"/>
    <property type="match status" value="1"/>
</dbReference>
<dbReference type="PANTHER" id="PTHR10000">
    <property type="entry name" value="PHOSPHOSERINE PHOSPHATASE"/>
    <property type="match status" value="1"/>
</dbReference>
<keyword evidence="2" id="KW-1185">Reference proteome</keyword>
<organism evidence="1 2">
    <name type="scientific">Clostridium polyendosporum</name>
    <dbReference type="NCBI Taxonomy" id="69208"/>
    <lineage>
        <taxon>Bacteria</taxon>
        <taxon>Bacillati</taxon>
        <taxon>Bacillota</taxon>
        <taxon>Clostridia</taxon>
        <taxon>Eubacteriales</taxon>
        <taxon>Clostridiaceae</taxon>
        <taxon>Clostridium</taxon>
    </lineage>
</organism>
<evidence type="ECO:0000313" key="2">
    <source>
        <dbReference type="Proteomes" id="UP000679179"/>
    </source>
</evidence>
<dbReference type="AlphaFoldDB" id="A0A919VGK2"/>
<sequence>MKYKLVCVDMDGTLLNKRRKISEETKRVLQKAHDLGVHIVITTGRVFNNAAYYSNLIGVKSPVIAANGAIIREKDKDEIIYKKDLDRNICLEIFKIAKKHNVTPHYHTMENIFVGNRIHKFFVNLLIAKPLPKEHEVAVTYIGSMNQWEEIFKTHGGDIVKCIIVHQSVSRLKKVREELEKIKNVEVVSSNKYNIEVIAKGVSKGGAVEALAKYYGLKREEVICIGDNENDLSMIKYAGLGVAMGNSIDIVKKNADYITDSNDKDGVAKVIKKFILNEG</sequence>
<dbReference type="GO" id="GO:0000287">
    <property type="term" value="F:magnesium ion binding"/>
    <property type="evidence" value="ECO:0007669"/>
    <property type="project" value="TreeGrafter"/>
</dbReference>
<dbReference type="NCBIfam" id="TIGR01484">
    <property type="entry name" value="HAD-SF-IIB"/>
    <property type="match status" value="1"/>
</dbReference>
<dbReference type="GO" id="GO:0016791">
    <property type="term" value="F:phosphatase activity"/>
    <property type="evidence" value="ECO:0007669"/>
    <property type="project" value="UniProtKB-ARBA"/>
</dbReference>
<dbReference type="Pfam" id="PF08282">
    <property type="entry name" value="Hydrolase_3"/>
    <property type="match status" value="1"/>
</dbReference>
<dbReference type="CDD" id="cd07516">
    <property type="entry name" value="HAD_Pase"/>
    <property type="match status" value="1"/>
</dbReference>
<dbReference type="SFLD" id="SFLDG01140">
    <property type="entry name" value="C2.B:_Phosphomannomutase_and_P"/>
    <property type="match status" value="1"/>
</dbReference>
<dbReference type="EMBL" id="BOPZ01000018">
    <property type="protein sequence ID" value="GIM29475.1"/>
    <property type="molecule type" value="Genomic_DNA"/>
</dbReference>
<dbReference type="Proteomes" id="UP000679179">
    <property type="component" value="Unassembled WGS sequence"/>
</dbReference>
<dbReference type="RefSeq" id="WP_212904175.1">
    <property type="nucleotide sequence ID" value="NZ_BOPZ01000018.1"/>
</dbReference>
<dbReference type="InterPro" id="IPR000150">
    <property type="entry name" value="Cof"/>
</dbReference>
<dbReference type="Gene3D" id="3.40.50.1000">
    <property type="entry name" value="HAD superfamily/HAD-like"/>
    <property type="match status" value="1"/>
</dbReference>
<dbReference type="InterPro" id="IPR006379">
    <property type="entry name" value="HAD-SF_hydro_IIB"/>
</dbReference>
<comment type="caution">
    <text evidence="1">The sequence shown here is derived from an EMBL/GenBank/DDBJ whole genome shotgun (WGS) entry which is preliminary data.</text>
</comment>
<dbReference type="Gene3D" id="3.30.1240.10">
    <property type="match status" value="1"/>
</dbReference>
<gene>
    <name evidence="1" type="ORF">CPJCM30710_21410</name>
</gene>
<dbReference type="InterPro" id="IPR036412">
    <property type="entry name" value="HAD-like_sf"/>
</dbReference>
<dbReference type="PANTHER" id="PTHR10000:SF8">
    <property type="entry name" value="HAD SUPERFAMILY HYDROLASE-LIKE, TYPE 3"/>
    <property type="match status" value="1"/>
</dbReference>
<dbReference type="NCBIfam" id="TIGR00099">
    <property type="entry name" value="Cof-subfamily"/>
    <property type="match status" value="1"/>
</dbReference>
<dbReference type="SUPFAM" id="SSF56784">
    <property type="entry name" value="HAD-like"/>
    <property type="match status" value="1"/>
</dbReference>
<dbReference type="GO" id="GO:0005829">
    <property type="term" value="C:cytosol"/>
    <property type="evidence" value="ECO:0007669"/>
    <property type="project" value="TreeGrafter"/>
</dbReference>
<proteinExistence type="predicted"/>
<dbReference type="PRINTS" id="PR00119">
    <property type="entry name" value="CATATPASE"/>
</dbReference>
<evidence type="ECO:0000313" key="1">
    <source>
        <dbReference type="EMBL" id="GIM29475.1"/>
    </source>
</evidence>
<dbReference type="InterPro" id="IPR023214">
    <property type="entry name" value="HAD_sf"/>
</dbReference>
<accession>A0A919VGK2</accession>
<protein>
    <submittedName>
        <fullName evidence="1">Haloacid dehalogenase</fullName>
    </submittedName>
</protein>
<name>A0A919VGK2_9CLOT</name>
<reference evidence="1" key="1">
    <citation type="submission" date="2021-03" db="EMBL/GenBank/DDBJ databases">
        <title>Taxonomic study of Clostridium polyendosporum from meadow-gley soil under rice.</title>
        <authorList>
            <person name="Kobayashi H."/>
            <person name="Tanizawa Y."/>
            <person name="Yagura M."/>
        </authorList>
    </citation>
    <scope>NUCLEOTIDE SEQUENCE</scope>
    <source>
        <strain evidence="1">JCM 30710</strain>
    </source>
</reference>
<dbReference type="PROSITE" id="PS01229">
    <property type="entry name" value="COF_2"/>
    <property type="match status" value="1"/>
</dbReference>
<dbReference type="SFLD" id="SFLDG01144">
    <property type="entry name" value="C2.B.4:_PGP_Like"/>
    <property type="match status" value="1"/>
</dbReference>
<dbReference type="PROSITE" id="PS01228">
    <property type="entry name" value="COF_1"/>
    <property type="match status" value="1"/>
</dbReference>